<dbReference type="InterPro" id="IPR045851">
    <property type="entry name" value="AMP-bd_C_sf"/>
</dbReference>
<comment type="catalytic activity">
    <reaction evidence="7">
        <text>a very long-chain fatty acid + ATP + CoA = a very long-chain fatty acyl-CoA + AMP + diphosphate</text>
        <dbReference type="Rhea" id="RHEA:54536"/>
        <dbReference type="ChEBI" id="CHEBI:30616"/>
        <dbReference type="ChEBI" id="CHEBI:33019"/>
        <dbReference type="ChEBI" id="CHEBI:57287"/>
        <dbReference type="ChEBI" id="CHEBI:58950"/>
        <dbReference type="ChEBI" id="CHEBI:138261"/>
        <dbReference type="ChEBI" id="CHEBI:456215"/>
    </reaction>
    <physiologicalReaction direction="left-to-right" evidence="7">
        <dbReference type="Rhea" id="RHEA:54537"/>
    </physiologicalReaction>
</comment>
<keyword evidence="12" id="KW-1185">Reference proteome</keyword>
<reference evidence="13" key="1">
    <citation type="submission" date="2025-08" db="UniProtKB">
        <authorList>
            <consortium name="RefSeq"/>
        </authorList>
    </citation>
    <scope>IDENTIFICATION</scope>
</reference>
<dbReference type="InterPro" id="IPR020845">
    <property type="entry name" value="AMP-binding_CS"/>
</dbReference>
<evidence type="ECO:0000256" key="4">
    <source>
        <dbReference type="ARBA" id="ARBA00023055"/>
    </source>
</evidence>
<dbReference type="Pfam" id="PF13193">
    <property type="entry name" value="AMP-binding_C"/>
    <property type="match status" value="1"/>
</dbReference>
<gene>
    <name evidence="13" type="primary">SLC27A1</name>
</gene>
<feature type="domain" description="AMP-binding enzyme C-terminal" evidence="11">
    <location>
        <begin position="521"/>
        <end position="596"/>
    </location>
</feature>
<dbReference type="Gene3D" id="3.30.300.30">
    <property type="match status" value="1"/>
</dbReference>
<keyword evidence="5" id="KW-0443">Lipid metabolism</keyword>
<evidence type="ECO:0000313" key="13">
    <source>
        <dbReference type="RefSeq" id="XP_060038307.1"/>
    </source>
</evidence>
<dbReference type="RefSeq" id="XP_060038307.1">
    <property type="nucleotide sequence ID" value="XM_060182324.1"/>
</dbReference>
<evidence type="ECO:0000256" key="5">
    <source>
        <dbReference type="ARBA" id="ARBA00023098"/>
    </source>
</evidence>
<evidence type="ECO:0000256" key="6">
    <source>
        <dbReference type="ARBA" id="ARBA00026121"/>
    </source>
</evidence>
<dbReference type="EC" id="6.2.1.3" evidence="6"/>
<evidence type="ECO:0000256" key="9">
    <source>
        <dbReference type="ARBA" id="ARBA00048666"/>
    </source>
</evidence>
<evidence type="ECO:0000256" key="3">
    <source>
        <dbReference type="ARBA" id="ARBA00022832"/>
    </source>
</evidence>
<keyword evidence="3" id="KW-0276">Fatty acid metabolism</keyword>
<dbReference type="Gene3D" id="3.40.50.12780">
    <property type="entry name" value="N-terminal domain of ligase-like"/>
    <property type="match status" value="1"/>
</dbReference>
<evidence type="ECO:0000256" key="7">
    <source>
        <dbReference type="ARBA" id="ARBA00036527"/>
    </source>
</evidence>
<proteinExistence type="inferred from homology"/>
<evidence type="ECO:0000256" key="1">
    <source>
        <dbReference type="ARBA" id="ARBA00006432"/>
    </source>
</evidence>
<keyword evidence="2" id="KW-0436">Ligase</keyword>
<dbReference type="PANTHER" id="PTHR43107:SF7">
    <property type="entry name" value="LONG-CHAIN FATTY ACID TRANSPORT PROTEIN 1"/>
    <property type="match status" value="1"/>
</dbReference>
<evidence type="ECO:0000259" key="11">
    <source>
        <dbReference type="Pfam" id="PF13193"/>
    </source>
</evidence>
<keyword evidence="4" id="KW-0445">Lipid transport</keyword>
<dbReference type="PANTHER" id="PTHR43107">
    <property type="entry name" value="LONG-CHAIN FATTY ACID TRANSPORT PROTEIN"/>
    <property type="match status" value="1"/>
</dbReference>
<dbReference type="Pfam" id="PF00501">
    <property type="entry name" value="AMP-binding"/>
    <property type="match status" value="1"/>
</dbReference>
<dbReference type="InterPro" id="IPR025110">
    <property type="entry name" value="AMP-bd_C"/>
</dbReference>
<organism evidence="12 13">
    <name type="scientific">Erinaceus europaeus</name>
    <name type="common">Western European hedgehog</name>
    <dbReference type="NCBI Taxonomy" id="9365"/>
    <lineage>
        <taxon>Eukaryota</taxon>
        <taxon>Metazoa</taxon>
        <taxon>Chordata</taxon>
        <taxon>Craniata</taxon>
        <taxon>Vertebrata</taxon>
        <taxon>Euteleostomi</taxon>
        <taxon>Mammalia</taxon>
        <taxon>Eutheria</taxon>
        <taxon>Laurasiatheria</taxon>
        <taxon>Eulipotyphla</taxon>
        <taxon>Erinaceidae</taxon>
        <taxon>Erinaceinae</taxon>
        <taxon>Erinaceus</taxon>
    </lineage>
</organism>
<sequence length="644" mass="70820">MRVPGALSAATLLLLGLLGLPWGWSAAAALGVYLGGGGWRFLRIVVKTARRDLFGLWVLVRVRLELRRHERAGATVPRLFRAVARRSPERTALVDAGSGARWSFARLDGFADAVALAFGRRGFAPGDVVALLLAGRPEFVGLWLGLARAGVEAALLNVQLRRQPLAHCLRVSGARALVFTPELAAAVAEVSGELGKSLVKFCLGTPGPEGIPPDTELLDPLLEEAPREPPEEPPGKGMDGRLFYIYTSGTTGMPKAAIVVHSRYYRIAAFGHHAYRLRPSDVVYDCLPLYHSAGNIMGVGQCLLYGLTVVLRQKFSASRFWDDCVQHDCTVVQYIGETCRYLLRQPRREAESRHRVRLAVGNGLRPAIWEEFARRFGVRQIGEFYGATECNCSIANMDGKVGACGFNSRILPHVYPIRLIKVDEDSLEPLRDARGLCVPCQPGEPGLLVGQINQRDPLRRFDGYLSESATSRKIARNVFSKGDLAYLSGDMLVMDELGYMYFRDRSGDTFRWKGENVSTTEVEGVLSRLLGQTDVAVYGVAVPGVEGKAGMAAIADPQGRLSPDALYQELQKVLAPYARPIFLRLLPKVDTTGTFKIQKTRLQQEGFDPRQTSDRVFFLDLKQGHYLPLDLDVYTGICSGAFAL</sequence>
<dbReference type="SUPFAM" id="SSF56801">
    <property type="entry name" value="Acetyl-CoA synthetase-like"/>
    <property type="match status" value="1"/>
</dbReference>
<name>A0ABM3WP16_ERIEU</name>
<feature type="domain" description="AMP-dependent synthetase/ligase" evidence="10">
    <location>
        <begin position="80"/>
        <end position="431"/>
    </location>
</feature>
<evidence type="ECO:0000313" key="12">
    <source>
        <dbReference type="Proteomes" id="UP001652624"/>
    </source>
</evidence>
<dbReference type="InterPro" id="IPR042099">
    <property type="entry name" value="ANL_N_sf"/>
</dbReference>
<evidence type="ECO:0000256" key="8">
    <source>
        <dbReference type="ARBA" id="ARBA00041297"/>
    </source>
</evidence>
<dbReference type="GeneID" id="103122616"/>
<protein>
    <recommendedName>
        <fullName evidence="6">long-chain-fatty-acid--CoA ligase</fullName>
        <ecNumber evidence="6">6.2.1.3</ecNumber>
    </recommendedName>
    <alternativeName>
        <fullName evidence="8">Long-chain-fatty-acid--CoA ligase</fullName>
    </alternativeName>
</protein>
<dbReference type="PROSITE" id="PS00455">
    <property type="entry name" value="AMP_BINDING"/>
    <property type="match status" value="1"/>
</dbReference>
<comment type="catalytic activity">
    <reaction evidence="9">
        <text>tetracosanoate + ATP + CoA = tetracosanoyl-CoA + AMP + diphosphate</text>
        <dbReference type="Rhea" id="RHEA:33639"/>
        <dbReference type="ChEBI" id="CHEBI:30616"/>
        <dbReference type="ChEBI" id="CHEBI:31014"/>
        <dbReference type="ChEBI" id="CHEBI:33019"/>
        <dbReference type="ChEBI" id="CHEBI:57287"/>
        <dbReference type="ChEBI" id="CHEBI:65052"/>
        <dbReference type="ChEBI" id="CHEBI:456215"/>
    </reaction>
    <physiologicalReaction direction="left-to-right" evidence="9">
        <dbReference type="Rhea" id="RHEA:33640"/>
    </physiologicalReaction>
</comment>
<evidence type="ECO:0000256" key="2">
    <source>
        <dbReference type="ARBA" id="ARBA00022598"/>
    </source>
</evidence>
<dbReference type="Proteomes" id="UP001652624">
    <property type="component" value="Chromosome 23"/>
</dbReference>
<comment type="similarity">
    <text evidence="1">Belongs to the ATP-dependent AMP-binding enzyme family.</text>
</comment>
<dbReference type="InterPro" id="IPR000873">
    <property type="entry name" value="AMP-dep_synth/lig_dom"/>
</dbReference>
<accession>A0ABM3WP16</accession>
<evidence type="ECO:0000259" key="10">
    <source>
        <dbReference type="Pfam" id="PF00501"/>
    </source>
</evidence>
<keyword evidence="4" id="KW-0813">Transport</keyword>